<dbReference type="EMBL" id="NZBU01000009">
    <property type="protein sequence ID" value="MAG22295.1"/>
    <property type="molecule type" value="Genomic_DNA"/>
</dbReference>
<evidence type="ECO:0008006" key="3">
    <source>
        <dbReference type="Google" id="ProtNLM"/>
    </source>
</evidence>
<gene>
    <name evidence="1" type="ORF">CL943_03255</name>
</gene>
<dbReference type="AlphaFoldDB" id="A0A2D6M1I9"/>
<dbReference type="SUPFAM" id="SSF46785">
    <property type="entry name" value="Winged helix' DNA-binding domain"/>
    <property type="match status" value="1"/>
</dbReference>
<comment type="caution">
    <text evidence="1">The sequence shown here is derived from an EMBL/GenBank/DDBJ whole genome shotgun (WGS) entry which is preliminary data.</text>
</comment>
<sequence>MVGISVRNLAYLRLLNERLPHKTPQHLRIFEFMIQKGEYFTVQEISEETKTYERFVSLVLEELTENRLIEKEGCLYRCDGIALEEIVKCK</sequence>
<protein>
    <recommendedName>
        <fullName evidence="3">MarR family transcriptional regulator</fullName>
    </recommendedName>
</protein>
<accession>A0A2D6M1I9</accession>
<evidence type="ECO:0000313" key="2">
    <source>
        <dbReference type="Proteomes" id="UP000226592"/>
    </source>
</evidence>
<reference evidence="2" key="1">
    <citation type="submission" date="2017-09" db="EMBL/GenBank/DDBJ databases">
        <title>The Reconstruction of 2,631 Draft Metagenome-Assembled Genomes from the Global Oceans.</title>
        <authorList>
            <person name="Tully B.J."/>
            <person name="Graham E.D."/>
            <person name="Heidelberg J.F."/>
        </authorList>
    </citation>
    <scope>NUCLEOTIDE SEQUENCE [LARGE SCALE GENOMIC DNA]</scope>
</reference>
<dbReference type="InterPro" id="IPR036390">
    <property type="entry name" value="WH_DNA-bd_sf"/>
</dbReference>
<proteinExistence type="predicted"/>
<evidence type="ECO:0000313" key="1">
    <source>
        <dbReference type="EMBL" id="MAG22295.1"/>
    </source>
</evidence>
<dbReference type="Proteomes" id="UP000226592">
    <property type="component" value="Unassembled WGS sequence"/>
</dbReference>
<organism evidence="1 2">
    <name type="scientific">Candidatus Iainarchaeum sp</name>
    <dbReference type="NCBI Taxonomy" id="3101447"/>
    <lineage>
        <taxon>Archaea</taxon>
        <taxon>Candidatus Iainarchaeota</taxon>
        <taxon>Candidatus Iainarchaeia</taxon>
        <taxon>Candidatus Iainarchaeales</taxon>
        <taxon>Candidatus Iainarchaeaceae</taxon>
        <taxon>Candidatus Iainarchaeum</taxon>
    </lineage>
</organism>
<name>A0A2D6M1I9_9ARCH</name>